<reference evidence="3 5" key="4">
    <citation type="submission" date="2016-10" db="EMBL/GenBank/DDBJ databases">
        <authorList>
            <person name="de Groot N.N."/>
        </authorList>
    </citation>
    <scope>NUCLEOTIDE SEQUENCE [LARGE SCALE GENOMIC DNA]</scope>
    <source>
        <strain evidence="3 5">Nl13</strain>
    </source>
</reference>
<dbReference type="RefSeq" id="WP_011381523.1">
    <property type="nucleotide sequence ID" value="NC_007614.1"/>
</dbReference>
<dbReference type="STRING" id="323848.Nmul_A2225"/>
<dbReference type="InterPro" id="IPR056920">
    <property type="entry name" value="PRTase-CE"/>
</dbReference>
<dbReference type="EMBL" id="CP000103">
    <property type="protein sequence ID" value="ABB75517.1"/>
    <property type="molecule type" value="Genomic_DNA"/>
</dbReference>
<dbReference type="eggNOG" id="COG1672">
    <property type="taxonomic scope" value="Bacteria"/>
</dbReference>
<dbReference type="EMBL" id="FNVK01000006">
    <property type="protein sequence ID" value="SEF70664.1"/>
    <property type="molecule type" value="Genomic_DNA"/>
</dbReference>
<evidence type="ECO:0000259" key="1">
    <source>
        <dbReference type="Pfam" id="PF24390"/>
    </source>
</evidence>
<evidence type="ECO:0000313" key="4">
    <source>
        <dbReference type="Proteomes" id="UP000002718"/>
    </source>
</evidence>
<protein>
    <recommendedName>
        <fullName evidence="1">PRTase-CE domain-containing protein</fullName>
    </recommendedName>
</protein>
<name>Q2Y6V4_NITMU</name>
<dbReference type="Proteomes" id="UP000236751">
    <property type="component" value="Unassembled WGS sequence"/>
</dbReference>
<evidence type="ECO:0000313" key="2">
    <source>
        <dbReference type="EMBL" id="ABB75517.1"/>
    </source>
</evidence>
<reference evidence="4" key="1">
    <citation type="submission" date="2005-08" db="EMBL/GenBank/DDBJ databases">
        <title>Complete sequence of chromosome 1 of Nitrosospira multiformis ATCC 25196.</title>
        <authorList>
            <person name="Copeland A."/>
            <person name="Lucas S."/>
            <person name="Lapidus A."/>
            <person name="Barry K."/>
            <person name="Detter J.C."/>
            <person name="Glavina T."/>
            <person name="Hammon N."/>
            <person name="Israni S."/>
            <person name="Pitluck S."/>
            <person name="Chain P."/>
            <person name="Malfatti S."/>
            <person name="Shin M."/>
            <person name="Vergez L."/>
            <person name="Schmutz J."/>
            <person name="Larimer F."/>
            <person name="Land M."/>
            <person name="Hauser L."/>
            <person name="Kyrpides N."/>
            <person name="Lykidis A."/>
            <person name="Richardson P."/>
        </authorList>
    </citation>
    <scope>NUCLEOTIDE SEQUENCE [LARGE SCALE GENOMIC DNA]</scope>
    <source>
        <strain evidence="4">ATCC 25196 / NCIMB 11849 / C 71</strain>
    </source>
</reference>
<dbReference type="KEGG" id="nmu:Nmul_A2225"/>
<proteinExistence type="predicted"/>
<dbReference type="Proteomes" id="UP000002718">
    <property type="component" value="Chromosome"/>
</dbReference>
<evidence type="ECO:0000313" key="3">
    <source>
        <dbReference type="EMBL" id="SEF70664.1"/>
    </source>
</evidence>
<organism evidence="2 4">
    <name type="scientific">Nitrosospira multiformis (strain ATCC 25196 / NCIMB 11849 / C 71)</name>
    <dbReference type="NCBI Taxonomy" id="323848"/>
    <lineage>
        <taxon>Bacteria</taxon>
        <taxon>Pseudomonadati</taxon>
        <taxon>Pseudomonadota</taxon>
        <taxon>Betaproteobacteria</taxon>
        <taxon>Nitrosomonadales</taxon>
        <taxon>Nitrosomonadaceae</taxon>
        <taxon>Nitrosospira</taxon>
    </lineage>
</organism>
<reference evidence="2 4" key="3">
    <citation type="journal article" date="2008" name="Appl. Environ. Microbiol.">
        <title>Complete genome sequence of Nitrosospira multiformis, an ammonia-oxidizing bacterium from the soil environment.</title>
        <authorList>
            <person name="Norton J.M."/>
            <person name="Klotz M.G."/>
            <person name="Stein L.Y."/>
            <person name="Arp D.J."/>
            <person name="Bottomley P.J."/>
            <person name="Chain P.S."/>
            <person name="Hauser L.J."/>
            <person name="Land M.L."/>
            <person name="Larimer F.W."/>
            <person name="Shin M.W."/>
            <person name="Starkenburg S.R."/>
        </authorList>
    </citation>
    <scope>NUCLEOTIDE SEQUENCE [LARGE SCALE GENOMIC DNA]</scope>
    <source>
        <strain evidence="2">ATCC 25196</strain>
        <strain evidence="4">ATCC 25196 / NCIMB 11849 / C 71</strain>
    </source>
</reference>
<evidence type="ECO:0000313" key="5">
    <source>
        <dbReference type="Proteomes" id="UP000236751"/>
    </source>
</evidence>
<sequence length="318" mass="37556">MLDEMSLLEDKIRVLVQEAWEREVHWADIEMWLSNFKGSFESGDEEKRYVLFLLSRYMYFNKRLIREMLRSIYRDHFESPMLQRIRRNLNGTKDFLLVRQQYHSELRATRFVGIGNPAESGAHLLYYFRQVNNLQKDLFADFTSAFEPCRDNNQQGYRQKDPTVTRFVFFDDLVGSGTQVAEYLEPYLNLIRKGSPNVEMRFISLFGTTTGLTKLASPALFGSHVSCLFELDNSYKAFSSDSRYFRSAPAWFKLEQLKKIAVGYGKELNRKWPTGYRHGQLLLAFSHNTPDNAPPIFWYNGENIPWHPVFVRYEKFYD</sequence>
<feature type="domain" description="PRTase-CE" evidence="1">
    <location>
        <begin position="29"/>
        <end position="312"/>
    </location>
</feature>
<accession>Q2Y6V4</accession>
<dbReference type="AlphaFoldDB" id="Q2Y6V4"/>
<reference evidence="2" key="2">
    <citation type="submission" date="2005-08" db="EMBL/GenBank/DDBJ databases">
        <title>Complete sequence of Chromosome 1 of Nitrosospira multiformis ATCC 25196.</title>
        <authorList>
            <consortium name="US DOE Joint Genome Institute"/>
            <person name="Copeland A."/>
            <person name="Lucas S."/>
            <person name="Lapidus A."/>
            <person name="Barry K."/>
            <person name="Detter J.C."/>
            <person name="Glavina T."/>
            <person name="Hammon N."/>
            <person name="Israni S."/>
            <person name="Pitluck S."/>
            <person name="Chain P."/>
            <person name="Malfatti S."/>
            <person name="Shin M."/>
            <person name="Vergez L."/>
            <person name="Schmutz J."/>
            <person name="Larimer F."/>
            <person name="Land M."/>
            <person name="Hauser L."/>
            <person name="Kyrpides N."/>
            <person name="Lykidis A."/>
            <person name="Richardson P."/>
        </authorList>
    </citation>
    <scope>NUCLEOTIDE SEQUENCE</scope>
    <source>
        <strain evidence="2">ATCC 25196</strain>
    </source>
</reference>
<gene>
    <name evidence="2" type="ordered locus">Nmul_A2225</name>
    <name evidence="3" type="ORF">SAMN05216403_106104</name>
</gene>
<dbReference type="Pfam" id="PF24390">
    <property type="entry name" value="PRTase-CE"/>
    <property type="match status" value="1"/>
</dbReference>
<keyword evidence="4" id="KW-1185">Reference proteome</keyword>
<dbReference type="HOGENOM" id="CLU_072740_0_0_4"/>